<dbReference type="AlphaFoldDB" id="A0A0A9WWV5"/>
<dbReference type="Gene3D" id="1.20.5.110">
    <property type="match status" value="1"/>
</dbReference>
<dbReference type="PROSITE" id="PS50892">
    <property type="entry name" value="V_SNARE"/>
    <property type="match status" value="1"/>
</dbReference>
<evidence type="ECO:0000256" key="3">
    <source>
        <dbReference type="SAM" id="Phobius"/>
    </source>
</evidence>
<dbReference type="InterPro" id="IPR016444">
    <property type="entry name" value="Synaptobrevin/VAMP"/>
</dbReference>
<dbReference type="PANTHER" id="PTHR45701">
    <property type="entry name" value="SYNAPTOBREVIN FAMILY MEMBER"/>
    <property type="match status" value="1"/>
</dbReference>
<name>A0A0A9WWV5_LYGHE</name>
<reference evidence="5" key="1">
    <citation type="journal article" date="2014" name="PLoS ONE">
        <title>Transcriptome-Based Identification of ABC Transporters in the Western Tarnished Plant Bug Lygus hesperus.</title>
        <authorList>
            <person name="Hull J.J."/>
            <person name="Chaney K."/>
            <person name="Geib S.M."/>
            <person name="Fabrick J.A."/>
            <person name="Brent C.S."/>
            <person name="Walsh D."/>
            <person name="Lavine L.C."/>
        </authorList>
    </citation>
    <scope>NUCLEOTIDE SEQUENCE</scope>
</reference>
<dbReference type="PRINTS" id="PR00219">
    <property type="entry name" value="SYNAPTOBREVN"/>
</dbReference>
<evidence type="ECO:0000256" key="2">
    <source>
        <dbReference type="SAM" id="MobiDB-lite"/>
    </source>
</evidence>
<dbReference type="GO" id="GO:0016192">
    <property type="term" value="P:vesicle-mediated transport"/>
    <property type="evidence" value="ECO:0007669"/>
    <property type="project" value="InterPro"/>
</dbReference>
<dbReference type="GO" id="GO:0016020">
    <property type="term" value="C:membrane"/>
    <property type="evidence" value="ECO:0007669"/>
    <property type="project" value="InterPro"/>
</dbReference>
<keyword evidence="3" id="KW-0812">Transmembrane</keyword>
<keyword evidence="3" id="KW-1133">Transmembrane helix</keyword>
<sequence length="121" mass="13407">MNPNISCVSSVKKTASNNKEMDGDQNPKDSPVYFEKIGLAQERVDEVVVIMGKNIEQVAVRGGKLNELDERADRLNQTANQFKGSAIKLRKEMWWRKKRNIAILGGVGGLLPLVVIICIAV</sequence>
<dbReference type="InterPro" id="IPR042855">
    <property type="entry name" value="V_SNARE_CC"/>
</dbReference>
<dbReference type="Pfam" id="PF00957">
    <property type="entry name" value="Synaptobrevin"/>
    <property type="match status" value="1"/>
</dbReference>
<dbReference type="InterPro" id="IPR001388">
    <property type="entry name" value="Synaptobrevin-like"/>
</dbReference>
<reference evidence="5" key="2">
    <citation type="submission" date="2014-07" db="EMBL/GenBank/DDBJ databases">
        <authorList>
            <person name="Hull J."/>
        </authorList>
    </citation>
    <scope>NUCLEOTIDE SEQUENCE</scope>
</reference>
<evidence type="ECO:0000259" key="4">
    <source>
        <dbReference type="PROSITE" id="PS50892"/>
    </source>
</evidence>
<gene>
    <name evidence="5" type="primary">Syb_0</name>
    <name evidence="5" type="ORF">CM83_9357</name>
</gene>
<feature type="transmembrane region" description="Helical" evidence="3">
    <location>
        <begin position="100"/>
        <end position="120"/>
    </location>
</feature>
<dbReference type="SUPFAM" id="SSF58038">
    <property type="entry name" value="SNARE fusion complex"/>
    <property type="match status" value="1"/>
</dbReference>
<accession>A0A0A9WWV5</accession>
<evidence type="ECO:0000256" key="1">
    <source>
        <dbReference type="PROSITE-ProRule" id="PRU00290"/>
    </source>
</evidence>
<feature type="domain" description="V-SNARE coiled-coil homology" evidence="4">
    <location>
        <begin position="36"/>
        <end position="96"/>
    </location>
</feature>
<protein>
    <submittedName>
        <fullName evidence="5">Synaptobrevin</fullName>
    </submittedName>
</protein>
<evidence type="ECO:0000313" key="5">
    <source>
        <dbReference type="EMBL" id="JAG09340.1"/>
    </source>
</evidence>
<dbReference type="EMBL" id="GBHO01034264">
    <property type="protein sequence ID" value="JAG09340.1"/>
    <property type="molecule type" value="Transcribed_RNA"/>
</dbReference>
<feature type="region of interest" description="Disordered" evidence="2">
    <location>
        <begin position="1"/>
        <end position="28"/>
    </location>
</feature>
<keyword evidence="3" id="KW-0472">Membrane</keyword>
<feature type="compositionally biased region" description="Polar residues" evidence="2">
    <location>
        <begin position="1"/>
        <end position="18"/>
    </location>
</feature>
<keyword evidence="1" id="KW-0175">Coiled coil</keyword>
<proteinExistence type="predicted"/>
<organism evidence="5">
    <name type="scientific">Lygus hesperus</name>
    <name type="common">Western plant bug</name>
    <dbReference type="NCBI Taxonomy" id="30085"/>
    <lineage>
        <taxon>Eukaryota</taxon>
        <taxon>Metazoa</taxon>
        <taxon>Ecdysozoa</taxon>
        <taxon>Arthropoda</taxon>
        <taxon>Hexapoda</taxon>
        <taxon>Insecta</taxon>
        <taxon>Pterygota</taxon>
        <taxon>Neoptera</taxon>
        <taxon>Paraneoptera</taxon>
        <taxon>Hemiptera</taxon>
        <taxon>Heteroptera</taxon>
        <taxon>Panheteroptera</taxon>
        <taxon>Cimicomorpha</taxon>
        <taxon>Miridae</taxon>
        <taxon>Mirini</taxon>
        <taxon>Lygus</taxon>
    </lineage>
</organism>